<gene>
    <name evidence="3" type="ORF">RS130_21060</name>
</gene>
<proteinExistence type="predicted"/>
<evidence type="ECO:0000259" key="2">
    <source>
        <dbReference type="Pfam" id="PF16537"/>
    </source>
</evidence>
<name>A0ABU3T1G4_9ALTE</name>
<evidence type="ECO:0000256" key="1">
    <source>
        <dbReference type="SAM" id="Phobius"/>
    </source>
</evidence>
<dbReference type="Pfam" id="PF16537">
    <property type="entry name" value="T2SSB"/>
    <property type="match status" value="1"/>
</dbReference>
<feature type="domain" description="Type II secretion system protein GspB C-terminal" evidence="2">
    <location>
        <begin position="290"/>
        <end position="349"/>
    </location>
</feature>
<evidence type="ECO:0000313" key="4">
    <source>
        <dbReference type="Proteomes" id="UP001247805"/>
    </source>
</evidence>
<dbReference type="Proteomes" id="UP001247805">
    <property type="component" value="Unassembled WGS sequence"/>
</dbReference>
<keyword evidence="1" id="KW-0472">Membrane</keyword>
<protein>
    <submittedName>
        <fullName evidence="3">General secretion pathway protein GspB</fullName>
    </submittedName>
</protein>
<reference evidence="3 4" key="1">
    <citation type="submission" date="2023-10" db="EMBL/GenBank/DDBJ databases">
        <title>Glaciecola aquimarina strain GGW-M5 nov., isolated from a coastal seawater.</title>
        <authorList>
            <person name="Bayburt H."/>
            <person name="Kim J.M."/>
            <person name="Choi B.J."/>
            <person name="Jeon C.O."/>
        </authorList>
    </citation>
    <scope>NUCLEOTIDE SEQUENCE [LARGE SCALE GENOMIC DNA]</scope>
    <source>
        <strain evidence="3 4">KCTC 32108</strain>
    </source>
</reference>
<keyword evidence="4" id="KW-1185">Reference proteome</keyword>
<comment type="caution">
    <text evidence="3">The sequence shown here is derived from an EMBL/GenBank/DDBJ whole genome shotgun (WGS) entry which is preliminary data.</text>
</comment>
<keyword evidence="1" id="KW-0812">Transmembrane</keyword>
<organism evidence="3 4">
    <name type="scientific">Paraglaciecola aquimarina</name>
    <dbReference type="NCBI Taxonomy" id="1235557"/>
    <lineage>
        <taxon>Bacteria</taxon>
        <taxon>Pseudomonadati</taxon>
        <taxon>Pseudomonadota</taxon>
        <taxon>Gammaproteobacteria</taxon>
        <taxon>Alteromonadales</taxon>
        <taxon>Alteromonadaceae</taxon>
        <taxon>Paraglaciecola</taxon>
    </lineage>
</organism>
<accession>A0ABU3T1G4</accession>
<keyword evidence="1" id="KW-1133">Transmembrane helix</keyword>
<dbReference type="InterPro" id="IPR032389">
    <property type="entry name" value="GspB_C"/>
</dbReference>
<dbReference type="EMBL" id="JAWDIO010000002">
    <property type="protein sequence ID" value="MDU0356048.1"/>
    <property type="molecule type" value="Genomic_DNA"/>
</dbReference>
<dbReference type="RefSeq" id="WP_316027557.1">
    <property type="nucleotide sequence ID" value="NZ_JAWDIO010000002.1"/>
</dbReference>
<feature type="transmembrane region" description="Helical" evidence="1">
    <location>
        <begin position="124"/>
        <end position="144"/>
    </location>
</feature>
<sequence>MANSDMSNIITTKELQSGMVIVRVVKQNGPVKIKKSGLVSSHKMVQGLLEMGIQQVEIDPEQTVEIESAAPPVMTKSTTRKMLESNAVTNTRIDDSLSDQFHRSLFLPSVQDIPSAWQYYAKRYLQIVIVFLIGFGLGFSTYNYQRVLTFFSAQLAQPSDSYQTPPEDTANQPVAAKDRLDEKTQPPSAEVVEPLKGSKLDESAMEKIENVAPAVTVERPPTEVVKADLKPTTPVVEQAPPQISAELLNKFNQAIAQVADEPVASDRQQHPSKGDVPRIDQLPAWVMTTLPSMSFSAHMYASEPEQRWVRVNGTKMVEGDVIAQKVKIVRIEPQYVVLETSGQEFSMAALTDW</sequence>
<evidence type="ECO:0000313" key="3">
    <source>
        <dbReference type="EMBL" id="MDU0356048.1"/>
    </source>
</evidence>